<accession>A0ABT3RQ11</accession>
<evidence type="ECO:0000313" key="2">
    <source>
        <dbReference type="Proteomes" id="UP001209885"/>
    </source>
</evidence>
<proteinExistence type="predicted"/>
<comment type="caution">
    <text evidence="1">The sequence shown here is derived from an EMBL/GenBank/DDBJ whole genome shotgun (WGS) entry which is preliminary data.</text>
</comment>
<sequence length="51" mass="5686">MLILTNISESLPATTDSSYGQLFAVLRLNLIIFFNLDPFYLFDADKALDSG</sequence>
<dbReference type="EMBL" id="JAPFQN010000003">
    <property type="protein sequence ID" value="MCX2743347.1"/>
    <property type="molecule type" value="Genomic_DNA"/>
</dbReference>
<name>A0ABT3RQ11_9BACT</name>
<reference evidence="1 2" key="1">
    <citation type="submission" date="2022-11" db="EMBL/GenBank/DDBJ databases">
        <title>The characterization of three novel Bacteroidetes species and genomic analysis of their roles in tidal elemental geochemical cycles.</title>
        <authorList>
            <person name="Ma K."/>
        </authorList>
    </citation>
    <scope>NUCLEOTIDE SEQUENCE [LARGE SCALE GENOMIC DNA]</scope>
    <source>
        <strain evidence="1 2">M17</strain>
    </source>
</reference>
<dbReference type="Proteomes" id="UP001209885">
    <property type="component" value="Unassembled WGS sequence"/>
</dbReference>
<evidence type="ECO:0000313" key="1">
    <source>
        <dbReference type="EMBL" id="MCX2743347.1"/>
    </source>
</evidence>
<organism evidence="1 2">
    <name type="scientific">Mangrovivirga halotolerans</name>
    <dbReference type="NCBI Taxonomy" id="2993936"/>
    <lineage>
        <taxon>Bacteria</taxon>
        <taxon>Pseudomonadati</taxon>
        <taxon>Bacteroidota</taxon>
        <taxon>Cytophagia</taxon>
        <taxon>Cytophagales</taxon>
        <taxon>Mangrovivirgaceae</taxon>
        <taxon>Mangrovivirga</taxon>
    </lineage>
</organism>
<dbReference type="RefSeq" id="WP_266055725.1">
    <property type="nucleotide sequence ID" value="NZ_JAPFQN010000003.1"/>
</dbReference>
<keyword evidence="2" id="KW-1185">Reference proteome</keyword>
<protein>
    <submittedName>
        <fullName evidence="1">Uncharacterized protein</fullName>
    </submittedName>
</protein>
<gene>
    <name evidence="1" type="ORF">OO013_05690</name>
</gene>